<dbReference type="InterPro" id="IPR044925">
    <property type="entry name" value="His-Me_finger_sf"/>
</dbReference>
<feature type="non-terminal residue" evidence="4">
    <location>
        <position position="1"/>
    </location>
</feature>
<keyword evidence="1" id="KW-0732">Signal</keyword>
<proteinExistence type="predicted"/>
<evidence type="ECO:0000313" key="5">
    <source>
        <dbReference type="Proteomes" id="UP000545435"/>
    </source>
</evidence>
<feature type="domain" description="DNA/RNA non-specific endonuclease/pyrophosphatase/phosphodiesterase" evidence="3">
    <location>
        <begin position="56"/>
        <end position="269"/>
    </location>
</feature>
<evidence type="ECO:0000259" key="3">
    <source>
        <dbReference type="SMART" id="SM00892"/>
    </source>
</evidence>
<dbReference type="SUPFAM" id="SSF54060">
    <property type="entry name" value="His-Me finger endonucleases"/>
    <property type="match status" value="1"/>
</dbReference>
<name>A0A7L0DLC1_9CHAR</name>
<dbReference type="PANTHER" id="PTHR21472:SF26">
    <property type="entry name" value="ENDONUCLEASE DOMAIN CONTAINING 1"/>
    <property type="match status" value="1"/>
</dbReference>
<reference evidence="4 5" key="1">
    <citation type="submission" date="2019-09" db="EMBL/GenBank/DDBJ databases">
        <title>Bird 10,000 Genomes (B10K) Project - Family phase.</title>
        <authorList>
            <person name="Zhang G."/>
        </authorList>
    </citation>
    <scope>NUCLEOTIDE SEQUENCE [LARGE SCALE GENOMIC DNA]</scope>
    <source>
        <strain evidence="4">B10K-DU-006-20</strain>
        <tissue evidence="4">Mixed tissue sample</tissue>
    </source>
</reference>
<accession>A0A7L0DLC1</accession>
<feature type="chain" id="PRO_5029831973" evidence="1">
    <location>
        <begin position="20"/>
        <end position="277"/>
    </location>
</feature>
<dbReference type="GO" id="GO:0016787">
    <property type="term" value="F:hydrolase activity"/>
    <property type="evidence" value="ECO:0007669"/>
    <property type="project" value="InterPro"/>
</dbReference>
<gene>
    <name evidence="4" type="primary">Endod1_4</name>
    <name evidence="4" type="ORF">ROSBEN_R08774</name>
</gene>
<sequence>MLLLLLLQVLASCLWLGQSDVVPSFESCPQFFFDETPPNDALVPDNPAWICQRYNNQYHYATLYNRDLLIPVYSAYFYQPGNATKPAKIWMVEPQLIGPDYPTAMETETDLIKESKVTLEQISISQAIPDDYKDLKGLNHGHLNPTCHQPTYSSKKATFSLTNIVPQYDKLNGGEWNRYEVQTMIKNTKGCTTTYVVVGAVPGNNFIPNNRVNIPSHIWSGVCCEMGMDKERKAWAFIAENDKNKVYPITLGELENLLTQFYNKGEVSLFHQDCPRD</sequence>
<dbReference type="Gene3D" id="3.40.570.10">
    <property type="entry name" value="Extracellular Endonuclease, subunit A"/>
    <property type="match status" value="1"/>
</dbReference>
<dbReference type="Pfam" id="PF01223">
    <property type="entry name" value="Endonuclease_NS"/>
    <property type="match status" value="1"/>
</dbReference>
<dbReference type="InterPro" id="IPR001604">
    <property type="entry name" value="Endo_G_ENPP1-like_dom"/>
</dbReference>
<comment type="caution">
    <text evidence="4">The sequence shown here is derived from an EMBL/GenBank/DDBJ whole genome shotgun (WGS) entry which is preliminary data.</text>
</comment>
<dbReference type="Proteomes" id="UP000545435">
    <property type="component" value="Unassembled WGS sequence"/>
</dbReference>
<evidence type="ECO:0000256" key="1">
    <source>
        <dbReference type="SAM" id="SignalP"/>
    </source>
</evidence>
<dbReference type="AlphaFoldDB" id="A0A7L0DLC1"/>
<dbReference type="InterPro" id="IPR044929">
    <property type="entry name" value="DNA/RNA_non-sp_Endonuclease_sf"/>
</dbReference>
<dbReference type="GO" id="GO:0046872">
    <property type="term" value="F:metal ion binding"/>
    <property type="evidence" value="ECO:0007669"/>
    <property type="project" value="InterPro"/>
</dbReference>
<organism evidence="4 5">
    <name type="scientific">Rostratula benghalensis</name>
    <name type="common">greater painted-snipe</name>
    <dbReference type="NCBI Taxonomy" id="118793"/>
    <lineage>
        <taxon>Eukaryota</taxon>
        <taxon>Metazoa</taxon>
        <taxon>Chordata</taxon>
        <taxon>Craniata</taxon>
        <taxon>Vertebrata</taxon>
        <taxon>Euteleostomi</taxon>
        <taxon>Archelosauria</taxon>
        <taxon>Archosauria</taxon>
        <taxon>Dinosauria</taxon>
        <taxon>Saurischia</taxon>
        <taxon>Theropoda</taxon>
        <taxon>Coelurosauria</taxon>
        <taxon>Aves</taxon>
        <taxon>Neognathae</taxon>
        <taxon>Neoaves</taxon>
        <taxon>Charadriiformes</taxon>
        <taxon>Rostratulidae</taxon>
        <taxon>Rostratula</taxon>
    </lineage>
</organism>
<dbReference type="GO" id="GO:0003676">
    <property type="term" value="F:nucleic acid binding"/>
    <property type="evidence" value="ECO:0007669"/>
    <property type="project" value="InterPro"/>
</dbReference>
<dbReference type="SMART" id="SM00477">
    <property type="entry name" value="NUC"/>
    <property type="match status" value="1"/>
</dbReference>
<keyword evidence="5" id="KW-1185">Reference proteome</keyword>
<dbReference type="EMBL" id="VXAI01000601">
    <property type="protein sequence ID" value="NXJ71474.1"/>
    <property type="molecule type" value="Genomic_DNA"/>
</dbReference>
<protein>
    <submittedName>
        <fullName evidence="4">ENDD1 protein</fullName>
    </submittedName>
</protein>
<dbReference type="InterPro" id="IPR020821">
    <property type="entry name" value="ENPP1-3/EXOG-like_nuc-like"/>
</dbReference>
<evidence type="ECO:0000259" key="2">
    <source>
        <dbReference type="SMART" id="SM00477"/>
    </source>
</evidence>
<feature type="domain" description="ENPP1-3/EXOG-like endonuclease/phosphodiesterase" evidence="2">
    <location>
        <begin position="57"/>
        <end position="269"/>
    </location>
</feature>
<dbReference type="SMART" id="SM00892">
    <property type="entry name" value="Endonuclease_NS"/>
    <property type="match status" value="1"/>
</dbReference>
<feature type="non-terminal residue" evidence="4">
    <location>
        <position position="277"/>
    </location>
</feature>
<dbReference type="InterPro" id="IPR039015">
    <property type="entry name" value="ENDOD1"/>
</dbReference>
<feature type="signal peptide" evidence="1">
    <location>
        <begin position="1"/>
        <end position="19"/>
    </location>
</feature>
<dbReference type="PANTHER" id="PTHR21472">
    <property type="entry name" value="ENDONUCLEASE DOMAIN-CONTAINING 1 PROTEIN ENDOD1"/>
    <property type="match status" value="1"/>
</dbReference>
<evidence type="ECO:0000313" key="4">
    <source>
        <dbReference type="EMBL" id="NXJ71474.1"/>
    </source>
</evidence>